<keyword evidence="4" id="KW-0812">Transmembrane</keyword>
<name>A0A9W8YT33_9PEZI</name>
<feature type="domain" description="Carboxylesterase type B" evidence="5">
    <location>
        <begin position="21"/>
        <end position="483"/>
    </location>
</feature>
<feature type="chain" id="PRO_5041014578" description="Carboxylic ester hydrolase" evidence="3">
    <location>
        <begin position="19"/>
        <end position="559"/>
    </location>
</feature>
<comment type="similarity">
    <text evidence="1 3">Belongs to the type-B carboxylesterase/lipase family.</text>
</comment>
<dbReference type="PANTHER" id="PTHR43918">
    <property type="entry name" value="ACETYLCHOLINESTERASE"/>
    <property type="match status" value="1"/>
</dbReference>
<dbReference type="InterPro" id="IPR002018">
    <property type="entry name" value="CarbesteraseB"/>
</dbReference>
<gene>
    <name evidence="6" type="ORF">N0V93_005324</name>
</gene>
<keyword evidence="7" id="KW-1185">Reference proteome</keyword>
<keyword evidence="3" id="KW-0732">Signal</keyword>
<dbReference type="EMBL" id="JAPEVB010000003">
    <property type="protein sequence ID" value="KAJ4391704.1"/>
    <property type="molecule type" value="Genomic_DNA"/>
</dbReference>
<evidence type="ECO:0000256" key="4">
    <source>
        <dbReference type="SAM" id="Phobius"/>
    </source>
</evidence>
<sequence>MKVTTSLTILGGAATAAAQSAPTVKLQNGTANGAKCSNTDVNSFLGIPYAQAPVGPLRFASPQPYNQTYNPLDATKPPPACIQFDAAFAEQGAQSEDCLFINVWVPANATANSKTPVKVWLYGGANEAGGISNPTYDGCTASESVIQVSINYRVGPLGFLSAPDLNITGNQGIQDQLLGLRWVQENIGAFGGDASRVLLFGQSAGGQDTFAISSLPQASSLFSAAILESSLPGNLSTLEAAQTLGAAYVKDLNCSSTNITCVQDAPLSAINSSSFDIGTTLGLVVDGTVIPAQPLEAGLKVPAIAGTTTDEGTLFILAQYQTGILQLNATTYDQFLTTMFGALAQQVNETYPLSNYQGALEPALAAMSAVITHSEFRCPTRRFLQQAVQDNMPVYTYSFNHTLSCPWFPNIPSVALPFLASTHTAEIPFVFGGVNNLPRPNGTCNMTAGEIDLSAKMLAAWDNMATNANPGSDWPRYNSSSSMGINVVGDDFTAGTVDYSMCAFWDGILAAQTNGSSSGSSSGGSGSTSNGVRFVPGTVLLCSTIIWSAFAGLSLILEL</sequence>
<accession>A0A9W8YT33</accession>
<evidence type="ECO:0000256" key="3">
    <source>
        <dbReference type="RuleBase" id="RU361235"/>
    </source>
</evidence>
<dbReference type="Pfam" id="PF00135">
    <property type="entry name" value="COesterase"/>
    <property type="match status" value="1"/>
</dbReference>
<keyword evidence="4" id="KW-0472">Membrane</keyword>
<evidence type="ECO:0000256" key="2">
    <source>
        <dbReference type="ARBA" id="ARBA00022801"/>
    </source>
</evidence>
<dbReference type="GO" id="GO:0052689">
    <property type="term" value="F:carboxylic ester hydrolase activity"/>
    <property type="evidence" value="ECO:0007669"/>
    <property type="project" value="TreeGrafter"/>
</dbReference>
<dbReference type="Proteomes" id="UP001140453">
    <property type="component" value="Unassembled WGS sequence"/>
</dbReference>
<proteinExistence type="inferred from homology"/>
<dbReference type="PANTHER" id="PTHR43918:SF4">
    <property type="entry name" value="CARBOXYLIC ESTER HYDROLASE"/>
    <property type="match status" value="1"/>
</dbReference>
<dbReference type="InterPro" id="IPR029058">
    <property type="entry name" value="AB_hydrolase_fold"/>
</dbReference>
<reference evidence="6" key="1">
    <citation type="submission" date="2022-10" db="EMBL/GenBank/DDBJ databases">
        <title>Tapping the CABI collections for fungal endophytes: first genome assemblies for Collariella, Neodidymelliopsis, Ascochyta clinopodiicola, Didymella pomorum, Didymosphaeria variabile, Neocosmospora piperis and Neocucurbitaria cava.</title>
        <authorList>
            <person name="Hill R."/>
        </authorList>
    </citation>
    <scope>NUCLEOTIDE SEQUENCE</scope>
    <source>
        <strain evidence="6">IMI 355082</strain>
    </source>
</reference>
<dbReference type="AlphaFoldDB" id="A0A9W8YT33"/>
<dbReference type="OrthoDB" id="408631at2759"/>
<feature type="transmembrane region" description="Helical" evidence="4">
    <location>
        <begin position="534"/>
        <end position="557"/>
    </location>
</feature>
<dbReference type="InterPro" id="IPR050654">
    <property type="entry name" value="AChE-related_enzymes"/>
</dbReference>
<dbReference type="EC" id="3.1.1.-" evidence="3"/>
<organism evidence="6 7">
    <name type="scientific">Gnomoniopsis smithogilvyi</name>
    <dbReference type="NCBI Taxonomy" id="1191159"/>
    <lineage>
        <taxon>Eukaryota</taxon>
        <taxon>Fungi</taxon>
        <taxon>Dikarya</taxon>
        <taxon>Ascomycota</taxon>
        <taxon>Pezizomycotina</taxon>
        <taxon>Sordariomycetes</taxon>
        <taxon>Sordariomycetidae</taxon>
        <taxon>Diaporthales</taxon>
        <taxon>Gnomoniaceae</taxon>
        <taxon>Gnomoniopsis</taxon>
    </lineage>
</organism>
<evidence type="ECO:0000259" key="5">
    <source>
        <dbReference type="Pfam" id="PF00135"/>
    </source>
</evidence>
<dbReference type="PROSITE" id="PS00941">
    <property type="entry name" value="CARBOXYLESTERASE_B_2"/>
    <property type="match status" value="1"/>
</dbReference>
<comment type="caution">
    <text evidence="6">The sequence shown here is derived from an EMBL/GenBank/DDBJ whole genome shotgun (WGS) entry which is preliminary data.</text>
</comment>
<keyword evidence="4" id="KW-1133">Transmembrane helix</keyword>
<feature type="signal peptide" evidence="3">
    <location>
        <begin position="1"/>
        <end position="18"/>
    </location>
</feature>
<evidence type="ECO:0000256" key="1">
    <source>
        <dbReference type="ARBA" id="ARBA00005964"/>
    </source>
</evidence>
<protein>
    <recommendedName>
        <fullName evidence="3">Carboxylic ester hydrolase</fullName>
        <ecNumber evidence="3">3.1.1.-</ecNumber>
    </recommendedName>
</protein>
<evidence type="ECO:0000313" key="6">
    <source>
        <dbReference type="EMBL" id="KAJ4391704.1"/>
    </source>
</evidence>
<dbReference type="Gene3D" id="3.40.50.1820">
    <property type="entry name" value="alpha/beta hydrolase"/>
    <property type="match status" value="1"/>
</dbReference>
<dbReference type="PROSITE" id="PS00122">
    <property type="entry name" value="CARBOXYLESTERASE_B_1"/>
    <property type="match status" value="1"/>
</dbReference>
<keyword evidence="2 3" id="KW-0378">Hydrolase</keyword>
<dbReference type="InterPro" id="IPR019826">
    <property type="entry name" value="Carboxylesterase_B_AS"/>
</dbReference>
<dbReference type="InterPro" id="IPR019819">
    <property type="entry name" value="Carboxylesterase_B_CS"/>
</dbReference>
<dbReference type="SUPFAM" id="SSF53474">
    <property type="entry name" value="alpha/beta-Hydrolases"/>
    <property type="match status" value="1"/>
</dbReference>
<evidence type="ECO:0000313" key="7">
    <source>
        <dbReference type="Proteomes" id="UP001140453"/>
    </source>
</evidence>